<gene>
    <name evidence="1" type="ORF">QYM36_011803</name>
</gene>
<keyword evidence="2" id="KW-1185">Reference proteome</keyword>
<sequence>VHGMTNFRGEQVLVDRWSLTNIGQGAIPVEVYDDRDAEFLVVANERIKTTTKISPPIEDVLKKLERKTGLSVTIEELILIERKKQAKRKLKIS</sequence>
<dbReference type="EMBL" id="JAVRJZ010000016">
    <property type="protein sequence ID" value="KAK2710405.1"/>
    <property type="molecule type" value="Genomic_DNA"/>
</dbReference>
<proteinExistence type="predicted"/>
<reference evidence="1" key="1">
    <citation type="submission" date="2023-07" db="EMBL/GenBank/DDBJ databases">
        <title>Chromosome-level genome assembly of Artemia franciscana.</title>
        <authorList>
            <person name="Jo E."/>
        </authorList>
    </citation>
    <scope>NUCLEOTIDE SEQUENCE</scope>
    <source>
        <tissue evidence="1">Whole body</tissue>
    </source>
</reference>
<protein>
    <submittedName>
        <fullName evidence="1">Uncharacterized protein</fullName>
    </submittedName>
</protein>
<feature type="non-terminal residue" evidence="1">
    <location>
        <position position="1"/>
    </location>
</feature>
<dbReference type="AlphaFoldDB" id="A0AA88HJD1"/>
<accession>A0AA88HJD1</accession>
<name>A0AA88HJD1_ARTSF</name>
<evidence type="ECO:0000313" key="1">
    <source>
        <dbReference type="EMBL" id="KAK2710405.1"/>
    </source>
</evidence>
<dbReference type="Proteomes" id="UP001187531">
    <property type="component" value="Unassembled WGS sequence"/>
</dbReference>
<evidence type="ECO:0000313" key="2">
    <source>
        <dbReference type="Proteomes" id="UP001187531"/>
    </source>
</evidence>
<organism evidence="1 2">
    <name type="scientific">Artemia franciscana</name>
    <name type="common">Brine shrimp</name>
    <name type="synonym">Artemia sanfranciscana</name>
    <dbReference type="NCBI Taxonomy" id="6661"/>
    <lineage>
        <taxon>Eukaryota</taxon>
        <taxon>Metazoa</taxon>
        <taxon>Ecdysozoa</taxon>
        <taxon>Arthropoda</taxon>
        <taxon>Crustacea</taxon>
        <taxon>Branchiopoda</taxon>
        <taxon>Anostraca</taxon>
        <taxon>Artemiidae</taxon>
        <taxon>Artemia</taxon>
    </lineage>
</organism>
<comment type="caution">
    <text evidence="1">The sequence shown here is derived from an EMBL/GenBank/DDBJ whole genome shotgun (WGS) entry which is preliminary data.</text>
</comment>